<feature type="compositionally biased region" description="Low complexity" evidence="1">
    <location>
        <begin position="1"/>
        <end position="12"/>
    </location>
</feature>
<dbReference type="Proteomes" id="UP000799436">
    <property type="component" value="Unassembled WGS sequence"/>
</dbReference>
<feature type="region of interest" description="Disordered" evidence="1">
    <location>
        <begin position="49"/>
        <end position="114"/>
    </location>
</feature>
<evidence type="ECO:0000313" key="2">
    <source>
        <dbReference type="EMBL" id="KAF2763878.1"/>
    </source>
</evidence>
<keyword evidence="3" id="KW-1185">Reference proteome</keyword>
<feature type="region of interest" description="Disordered" evidence="1">
    <location>
        <begin position="131"/>
        <end position="167"/>
    </location>
</feature>
<reference evidence="2" key="1">
    <citation type="journal article" date="2020" name="Stud. Mycol.">
        <title>101 Dothideomycetes genomes: a test case for predicting lifestyles and emergence of pathogens.</title>
        <authorList>
            <person name="Haridas S."/>
            <person name="Albert R."/>
            <person name="Binder M."/>
            <person name="Bloem J."/>
            <person name="Labutti K."/>
            <person name="Salamov A."/>
            <person name="Andreopoulos B."/>
            <person name="Baker S."/>
            <person name="Barry K."/>
            <person name="Bills G."/>
            <person name="Bluhm B."/>
            <person name="Cannon C."/>
            <person name="Castanera R."/>
            <person name="Culley D."/>
            <person name="Daum C."/>
            <person name="Ezra D."/>
            <person name="Gonzalez J."/>
            <person name="Henrissat B."/>
            <person name="Kuo A."/>
            <person name="Liang C."/>
            <person name="Lipzen A."/>
            <person name="Lutzoni F."/>
            <person name="Magnuson J."/>
            <person name="Mondo S."/>
            <person name="Nolan M."/>
            <person name="Ohm R."/>
            <person name="Pangilinan J."/>
            <person name="Park H.-J."/>
            <person name="Ramirez L."/>
            <person name="Alfaro M."/>
            <person name="Sun H."/>
            <person name="Tritt A."/>
            <person name="Yoshinaga Y."/>
            <person name="Zwiers L.-H."/>
            <person name="Turgeon B."/>
            <person name="Goodwin S."/>
            <person name="Spatafora J."/>
            <person name="Crous P."/>
            <person name="Grigoriev I."/>
        </authorList>
    </citation>
    <scope>NUCLEOTIDE SEQUENCE</scope>
    <source>
        <strain evidence="2">CBS 116005</strain>
    </source>
</reference>
<dbReference type="AlphaFoldDB" id="A0A6G1KUN8"/>
<feature type="compositionally biased region" description="Basic and acidic residues" evidence="1">
    <location>
        <begin position="70"/>
        <end position="83"/>
    </location>
</feature>
<proteinExistence type="predicted"/>
<evidence type="ECO:0000313" key="3">
    <source>
        <dbReference type="Proteomes" id="UP000799436"/>
    </source>
</evidence>
<accession>A0A6G1KUN8</accession>
<feature type="compositionally biased region" description="Basic and acidic residues" evidence="1">
    <location>
        <begin position="158"/>
        <end position="167"/>
    </location>
</feature>
<gene>
    <name evidence="2" type="ORF">EJ03DRAFT_386332</name>
</gene>
<dbReference type="EMBL" id="ML995954">
    <property type="protein sequence ID" value="KAF2763878.1"/>
    <property type="molecule type" value="Genomic_DNA"/>
</dbReference>
<sequence length="167" mass="17351">MKSRDAAAAASGDGDGDGKRYGEVEDAGMVCDGPVFERLVWNLLAPCQRGSGVKGQEEEEQEGNQSPAEHGAEKKKEKQESRDQISAASTPVLHGKFGRIPTRSTSDTAGVSADTEDLIAGYEALALEERGVDDGKGAEGGGGRYEKGEVGGGAKNGKVVERRGAPC</sequence>
<evidence type="ECO:0000256" key="1">
    <source>
        <dbReference type="SAM" id="MobiDB-lite"/>
    </source>
</evidence>
<protein>
    <submittedName>
        <fullName evidence="2">Uncharacterized protein</fullName>
    </submittedName>
</protein>
<organism evidence="2 3">
    <name type="scientific">Teratosphaeria nubilosa</name>
    <dbReference type="NCBI Taxonomy" id="161662"/>
    <lineage>
        <taxon>Eukaryota</taxon>
        <taxon>Fungi</taxon>
        <taxon>Dikarya</taxon>
        <taxon>Ascomycota</taxon>
        <taxon>Pezizomycotina</taxon>
        <taxon>Dothideomycetes</taxon>
        <taxon>Dothideomycetidae</taxon>
        <taxon>Mycosphaerellales</taxon>
        <taxon>Teratosphaeriaceae</taxon>
        <taxon>Teratosphaeria</taxon>
    </lineage>
</organism>
<name>A0A6G1KUN8_9PEZI</name>
<feature type="region of interest" description="Disordered" evidence="1">
    <location>
        <begin position="1"/>
        <end position="24"/>
    </location>
</feature>